<proteinExistence type="predicted"/>
<protein>
    <submittedName>
        <fullName evidence="1">Uncharacterized protein</fullName>
    </submittedName>
</protein>
<accession>A0A8S0ZUH8</accession>
<reference evidence="1 2" key="1">
    <citation type="submission" date="2020-04" db="EMBL/GenBank/DDBJ databases">
        <authorList>
            <person name="Wallbank WR R."/>
            <person name="Pardo Diaz C."/>
            <person name="Kozak K."/>
            <person name="Martin S."/>
            <person name="Jiggins C."/>
            <person name="Moest M."/>
            <person name="Warren A I."/>
            <person name="Byers J.R.P. K."/>
            <person name="Montejo-Kovacevich G."/>
            <person name="Yen C E."/>
        </authorList>
    </citation>
    <scope>NUCLEOTIDE SEQUENCE [LARGE SCALE GENOMIC DNA]</scope>
</reference>
<gene>
    <name evidence="1" type="ORF">APLA_LOCUS7551</name>
</gene>
<sequence>MIQISFLCIGPPESCTAYHLPFVSRVMSQYSFPTSFPRMPLCEGRVTPTKEELKWHREQLTVRFRDVMLVS</sequence>
<comment type="caution">
    <text evidence="1">The sequence shown here is derived from an EMBL/GenBank/DDBJ whole genome shotgun (WGS) entry which is preliminary data.</text>
</comment>
<evidence type="ECO:0000313" key="2">
    <source>
        <dbReference type="Proteomes" id="UP000494256"/>
    </source>
</evidence>
<dbReference type="EMBL" id="CADEBD010000302">
    <property type="protein sequence ID" value="CAB3236796.1"/>
    <property type="molecule type" value="Genomic_DNA"/>
</dbReference>
<dbReference type="AlphaFoldDB" id="A0A8S0ZUH8"/>
<dbReference type="Proteomes" id="UP000494256">
    <property type="component" value="Unassembled WGS sequence"/>
</dbReference>
<name>A0A8S0ZUH8_ARCPL</name>
<evidence type="ECO:0000313" key="1">
    <source>
        <dbReference type="EMBL" id="CAB3236796.1"/>
    </source>
</evidence>
<organism evidence="1 2">
    <name type="scientific">Arctia plantaginis</name>
    <name type="common">Wood tiger moth</name>
    <name type="synonym">Phalaena plantaginis</name>
    <dbReference type="NCBI Taxonomy" id="874455"/>
    <lineage>
        <taxon>Eukaryota</taxon>
        <taxon>Metazoa</taxon>
        <taxon>Ecdysozoa</taxon>
        <taxon>Arthropoda</taxon>
        <taxon>Hexapoda</taxon>
        <taxon>Insecta</taxon>
        <taxon>Pterygota</taxon>
        <taxon>Neoptera</taxon>
        <taxon>Endopterygota</taxon>
        <taxon>Lepidoptera</taxon>
        <taxon>Glossata</taxon>
        <taxon>Ditrysia</taxon>
        <taxon>Noctuoidea</taxon>
        <taxon>Erebidae</taxon>
        <taxon>Arctiinae</taxon>
        <taxon>Arctia</taxon>
    </lineage>
</organism>